<sequence length="162" mass="17965">MTEPKQESTLFSAEEYVQRVETFLIEARRWCESHGLAVERGVVTLREERMAQYDAPSLAISKGGMPVAKILPVGSKIIGAQGRIDLVGRVTRHAFLFYVGKGPAISTQTVVAGKATNSSSMPMFSGVDGDGWYWIEATVRRAKRVEESLFLDLLTDVSDYEF</sequence>
<reference evidence="1 2" key="1">
    <citation type="submission" date="2018-01" db="EMBL/GenBank/DDBJ databases">
        <title>Whole genome analyses suggest that Burkholderia sensu lato contains two further novel genera in the rhizoxinica-symbiotica group Mycetohabitans gen. nov., and Trinickia gen. nov.: implications for the evolution of diazotrophy and nodulation in the Burkholderiaceae.</title>
        <authorList>
            <person name="Estrada-de los Santos P."/>
            <person name="Palmer M."/>
            <person name="Chavez-Ramirez B."/>
            <person name="Beukes C."/>
            <person name="Steenkamp E.T."/>
            <person name="Hirsch A.M."/>
            <person name="Manyaka P."/>
            <person name="Maluk M."/>
            <person name="Lafos M."/>
            <person name="Crook M."/>
            <person name="Gross E."/>
            <person name="Simon M.F."/>
            <person name="Bueno dos Reis Junior F."/>
            <person name="Poole P.S."/>
            <person name="Venter S.N."/>
            <person name="James E.K."/>
        </authorList>
    </citation>
    <scope>NUCLEOTIDE SEQUENCE [LARGE SCALE GENOMIC DNA]</scope>
    <source>
        <strain evidence="1 2">GP25-8</strain>
    </source>
</reference>
<dbReference type="EMBL" id="PNYB01000013">
    <property type="protein sequence ID" value="PMS22832.1"/>
    <property type="molecule type" value="Genomic_DNA"/>
</dbReference>
<evidence type="ECO:0000313" key="2">
    <source>
        <dbReference type="Proteomes" id="UP000235347"/>
    </source>
</evidence>
<protein>
    <submittedName>
        <fullName evidence="1">Uncharacterized protein</fullName>
    </submittedName>
</protein>
<evidence type="ECO:0000313" key="1">
    <source>
        <dbReference type="EMBL" id="PMS22832.1"/>
    </source>
</evidence>
<name>A0A2N7W098_9BURK</name>
<gene>
    <name evidence="1" type="ORF">C0Z19_16225</name>
</gene>
<dbReference type="RefSeq" id="WP_102610864.1">
    <property type="nucleotide sequence ID" value="NZ_CADIKD010000009.1"/>
</dbReference>
<proteinExistence type="predicted"/>
<keyword evidence="2" id="KW-1185">Reference proteome</keyword>
<dbReference type="AlphaFoldDB" id="A0A2N7W098"/>
<dbReference type="Proteomes" id="UP000235347">
    <property type="component" value="Unassembled WGS sequence"/>
</dbReference>
<comment type="caution">
    <text evidence="1">The sequence shown here is derived from an EMBL/GenBank/DDBJ whole genome shotgun (WGS) entry which is preliminary data.</text>
</comment>
<organism evidence="1 2">
    <name type="scientific">Trinickia soli</name>
    <dbReference type="NCBI Taxonomy" id="380675"/>
    <lineage>
        <taxon>Bacteria</taxon>
        <taxon>Pseudomonadati</taxon>
        <taxon>Pseudomonadota</taxon>
        <taxon>Betaproteobacteria</taxon>
        <taxon>Burkholderiales</taxon>
        <taxon>Burkholderiaceae</taxon>
        <taxon>Trinickia</taxon>
    </lineage>
</organism>
<accession>A0A2N7W098</accession>